<dbReference type="EMBL" id="KV878340">
    <property type="protein sequence ID" value="OJJ48049.1"/>
    <property type="molecule type" value="Genomic_DNA"/>
</dbReference>
<protein>
    <recommendedName>
        <fullName evidence="3">GST C-terminal domain-containing protein</fullName>
    </recommendedName>
</protein>
<accession>A0A1L9SLF7</accession>
<dbReference type="Proteomes" id="UP000184188">
    <property type="component" value="Unassembled WGS sequence"/>
</dbReference>
<dbReference type="SUPFAM" id="SSF47616">
    <property type="entry name" value="GST C-terminal domain-like"/>
    <property type="match status" value="1"/>
</dbReference>
<dbReference type="GeneID" id="34609280"/>
<dbReference type="Gene3D" id="1.20.1050.10">
    <property type="match status" value="1"/>
</dbReference>
<evidence type="ECO:0000313" key="2">
    <source>
        <dbReference type="Proteomes" id="UP000184188"/>
    </source>
</evidence>
<evidence type="ECO:0008006" key="3">
    <source>
        <dbReference type="Google" id="ProtNLM"/>
    </source>
</evidence>
<reference evidence="2" key="1">
    <citation type="journal article" date="2017" name="Genome Biol.">
        <title>Comparative genomics reveals high biological diversity and specific adaptations in the industrially and medically important fungal genus Aspergillus.</title>
        <authorList>
            <person name="de Vries R.P."/>
            <person name="Riley R."/>
            <person name="Wiebenga A."/>
            <person name="Aguilar-Osorio G."/>
            <person name="Amillis S."/>
            <person name="Uchima C.A."/>
            <person name="Anderluh G."/>
            <person name="Asadollahi M."/>
            <person name="Askin M."/>
            <person name="Barry K."/>
            <person name="Battaglia E."/>
            <person name="Bayram O."/>
            <person name="Benocci T."/>
            <person name="Braus-Stromeyer S.A."/>
            <person name="Caldana C."/>
            <person name="Canovas D."/>
            <person name="Cerqueira G.C."/>
            <person name="Chen F."/>
            <person name="Chen W."/>
            <person name="Choi C."/>
            <person name="Clum A."/>
            <person name="Dos Santos R.A."/>
            <person name="Damasio A.R."/>
            <person name="Diallinas G."/>
            <person name="Emri T."/>
            <person name="Fekete E."/>
            <person name="Flipphi M."/>
            <person name="Freyberg S."/>
            <person name="Gallo A."/>
            <person name="Gournas C."/>
            <person name="Habgood R."/>
            <person name="Hainaut M."/>
            <person name="Harispe M.L."/>
            <person name="Henrissat B."/>
            <person name="Hilden K.S."/>
            <person name="Hope R."/>
            <person name="Hossain A."/>
            <person name="Karabika E."/>
            <person name="Karaffa L."/>
            <person name="Karanyi Z."/>
            <person name="Krasevec N."/>
            <person name="Kuo A."/>
            <person name="Kusch H."/>
            <person name="LaButti K."/>
            <person name="Lagendijk E.L."/>
            <person name="Lapidus A."/>
            <person name="Levasseur A."/>
            <person name="Lindquist E."/>
            <person name="Lipzen A."/>
            <person name="Logrieco A.F."/>
            <person name="MacCabe A."/>
            <person name="Maekelae M.R."/>
            <person name="Malavazi I."/>
            <person name="Melin P."/>
            <person name="Meyer V."/>
            <person name="Mielnichuk N."/>
            <person name="Miskei M."/>
            <person name="Molnar A.P."/>
            <person name="Mule G."/>
            <person name="Ngan C.Y."/>
            <person name="Orejas M."/>
            <person name="Orosz E."/>
            <person name="Ouedraogo J.P."/>
            <person name="Overkamp K.M."/>
            <person name="Park H.-S."/>
            <person name="Perrone G."/>
            <person name="Piumi F."/>
            <person name="Punt P.J."/>
            <person name="Ram A.F."/>
            <person name="Ramon A."/>
            <person name="Rauscher S."/>
            <person name="Record E."/>
            <person name="Riano-Pachon D.M."/>
            <person name="Robert V."/>
            <person name="Roehrig J."/>
            <person name="Ruller R."/>
            <person name="Salamov A."/>
            <person name="Salih N.S."/>
            <person name="Samson R.A."/>
            <person name="Sandor E."/>
            <person name="Sanguinetti M."/>
            <person name="Schuetze T."/>
            <person name="Sepcic K."/>
            <person name="Shelest E."/>
            <person name="Sherlock G."/>
            <person name="Sophianopoulou V."/>
            <person name="Squina F.M."/>
            <person name="Sun H."/>
            <person name="Susca A."/>
            <person name="Todd R.B."/>
            <person name="Tsang A."/>
            <person name="Unkles S.E."/>
            <person name="van de Wiele N."/>
            <person name="van Rossen-Uffink D."/>
            <person name="Oliveira J.V."/>
            <person name="Vesth T.C."/>
            <person name="Visser J."/>
            <person name="Yu J.-H."/>
            <person name="Zhou M."/>
            <person name="Andersen M.R."/>
            <person name="Archer D.B."/>
            <person name="Baker S.E."/>
            <person name="Benoit I."/>
            <person name="Brakhage A.A."/>
            <person name="Braus G.H."/>
            <person name="Fischer R."/>
            <person name="Frisvad J.C."/>
            <person name="Goldman G.H."/>
            <person name="Houbraken J."/>
            <person name="Oakley B."/>
            <person name="Pocsi I."/>
            <person name="Scazzocchio C."/>
            <person name="Seiboth B."/>
            <person name="vanKuyk P.A."/>
            <person name="Wortman J."/>
            <person name="Dyer P.S."/>
            <person name="Grigoriev I.V."/>
        </authorList>
    </citation>
    <scope>NUCLEOTIDE SEQUENCE [LARGE SCALE GENOMIC DNA]</scope>
    <source>
        <strain evidence="2">CBS 506.65</strain>
    </source>
</reference>
<dbReference type="RefSeq" id="XP_022582559.1">
    <property type="nucleotide sequence ID" value="XM_022722815.1"/>
</dbReference>
<dbReference type="AlphaFoldDB" id="A0A1L9SLF7"/>
<name>A0A1L9SLF7_9EURO</name>
<keyword evidence="2" id="KW-1185">Reference proteome</keyword>
<dbReference type="InterPro" id="IPR036282">
    <property type="entry name" value="Glutathione-S-Trfase_C_sf"/>
</dbReference>
<gene>
    <name evidence="1" type="ORF">ASPZODRAFT_131692</name>
</gene>
<proteinExistence type="predicted"/>
<dbReference type="VEuPathDB" id="FungiDB:ASPZODRAFT_131692"/>
<organism evidence="1 2">
    <name type="scientific">Penicilliopsis zonata CBS 506.65</name>
    <dbReference type="NCBI Taxonomy" id="1073090"/>
    <lineage>
        <taxon>Eukaryota</taxon>
        <taxon>Fungi</taxon>
        <taxon>Dikarya</taxon>
        <taxon>Ascomycota</taxon>
        <taxon>Pezizomycotina</taxon>
        <taxon>Eurotiomycetes</taxon>
        <taxon>Eurotiomycetidae</taxon>
        <taxon>Eurotiales</taxon>
        <taxon>Aspergillaceae</taxon>
        <taxon>Penicilliopsis</taxon>
    </lineage>
</organism>
<evidence type="ECO:0000313" key="1">
    <source>
        <dbReference type="EMBL" id="OJJ48049.1"/>
    </source>
</evidence>
<dbReference type="OrthoDB" id="249703at2759"/>
<sequence>MPSTNDLVAFAKFETACSVEFADFESFATRITYELIFKKGKGEPVNEGVLKMAQGALTHRLQGYNRMLAKTRYLAGDQLTAVDLFHLPFGDAMIQVC</sequence>
<dbReference type="STRING" id="1073090.A0A1L9SLF7"/>